<dbReference type="AlphaFoldDB" id="A0A235BCL3"/>
<dbReference type="Pfam" id="PF10673">
    <property type="entry name" value="DUF2487"/>
    <property type="match status" value="1"/>
</dbReference>
<comment type="caution">
    <text evidence="1">The sequence shown here is derived from an EMBL/GenBank/DDBJ whole genome shotgun (WGS) entry which is preliminary data.</text>
</comment>
<organism evidence="1 2">
    <name type="scientific">Paludifilum halophilum</name>
    <dbReference type="NCBI Taxonomy" id="1642702"/>
    <lineage>
        <taxon>Bacteria</taxon>
        <taxon>Bacillati</taxon>
        <taxon>Bacillota</taxon>
        <taxon>Bacilli</taxon>
        <taxon>Bacillales</taxon>
        <taxon>Thermoactinomycetaceae</taxon>
        <taxon>Paludifilum</taxon>
    </lineage>
</organism>
<dbReference type="OrthoDB" id="2678750at2"/>
<dbReference type="RefSeq" id="WP_094262807.1">
    <property type="nucleotide sequence ID" value="NZ_NOWF01000001.1"/>
</dbReference>
<dbReference type="InterPro" id="IPR019615">
    <property type="entry name" value="DUF2487"/>
</dbReference>
<evidence type="ECO:0000313" key="2">
    <source>
        <dbReference type="Proteomes" id="UP000215459"/>
    </source>
</evidence>
<dbReference type="Proteomes" id="UP000215459">
    <property type="component" value="Unassembled WGS sequence"/>
</dbReference>
<protein>
    <recommendedName>
        <fullName evidence="3">DUF2487 domain-containing protein</fullName>
    </recommendedName>
</protein>
<name>A0A235BCL3_9BACL</name>
<accession>A0A235BCL3</accession>
<evidence type="ECO:0000313" key="1">
    <source>
        <dbReference type="EMBL" id="OYD09707.1"/>
    </source>
</evidence>
<proteinExistence type="predicted"/>
<gene>
    <name evidence="1" type="ORF">CHM34_01510</name>
</gene>
<keyword evidence="2" id="KW-1185">Reference proteome</keyword>
<reference evidence="1 2" key="1">
    <citation type="submission" date="2017-07" db="EMBL/GenBank/DDBJ databases">
        <title>The genome sequence of Paludifilum halophilum highlights mechanisms for microbial adaptation to high salt environemnts.</title>
        <authorList>
            <person name="Belbahri L."/>
        </authorList>
    </citation>
    <scope>NUCLEOTIDE SEQUENCE [LARGE SCALE GENOMIC DNA]</scope>
    <source>
        <strain evidence="1 2">DSM 102817</strain>
    </source>
</reference>
<sequence length="143" mass="16249">MRLEDLDSKDWPQWAPYVDTLCIPVSRIRIPGKKPALQETKRVKEVSERLEQGLRGRLLLLPPIAYGTGDPASLRRYVEDVAREMASFQFHHLVFLTPDGVLDSEDREQGQDSAFSVVILEEGDVDTVTQSVTAKIVEIWESR</sequence>
<evidence type="ECO:0008006" key="3">
    <source>
        <dbReference type="Google" id="ProtNLM"/>
    </source>
</evidence>
<dbReference type="EMBL" id="NOWF01000001">
    <property type="protein sequence ID" value="OYD09707.1"/>
    <property type="molecule type" value="Genomic_DNA"/>
</dbReference>